<gene>
    <name evidence="2" type="ORF">LEP1GSC060_3325</name>
</gene>
<comment type="caution">
    <text evidence="2">The sequence shown here is derived from an EMBL/GenBank/DDBJ whole genome shotgun (WGS) entry which is preliminary data.</text>
</comment>
<proteinExistence type="predicted"/>
<sequence length="52" mass="5929">MNRSNIRKNESIRSPSMPSQKIGLILPGDGLEVRFQEIFQRNSLSEQSIRIG</sequence>
<evidence type="ECO:0000313" key="2">
    <source>
        <dbReference type="EMBL" id="EMY77053.1"/>
    </source>
</evidence>
<dbReference type="EMBL" id="AOHC02000041">
    <property type="protein sequence ID" value="EMY77053.1"/>
    <property type="molecule type" value="Genomic_DNA"/>
</dbReference>
<reference evidence="2" key="1">
    <citation type="submission" date="2013-03" db="EMBL/GenBank/DDBJ databases">
        <authorList>
            <person name="Harkins D.M."/>
            <person name="Durkin A.S."/>
            <person name="Brinkac L.M."/>
            <person name="Haft D.H."/>
            <person name="Selengut J.D."/>
            <person name="Sanka R."/>
            <person name="DePew J."/>
            <person name="Purushe J."/>
            <person name="Hartskeerl R.A."/>
            <person name="Ahmed A."/>
            <person name="van der Linden H."/>
            <person name="Goris M.G.A."/>
            <person name="Vinetz J.M."/>
            <person name="Sutton G.G."/>
            <person name="Nierman W.C."/>
            <person name="Fouts D.E."/>
        </authorList>
    </citation>
    <scope>NUCLEOTIDE SEQUENCE [LARGE SCALE GENOMIC DNA]</scope>
    <source>
        <strain evidence="2">ICFT</strain>
    </source>
</reference>
<evidence type="ECO:0000256" key="1">
    <source>
        <dbReference type="SAM" id="MobiDB-lite"/>
    </source>
</evidence>
<accession>N1WMM7</accession>
<evidence type="ECO:0000313" key="3">
    <source>
        <dbReference type="Proteomes" id="UP000012313"/>
    </source>
</evidence>
<dbReference type="AlphaFoldDB" id="N1WMM7"/>
<feature type="region of interest" description="Disordered" evidence="1">
    <location>
        <begin position="1"/>
        <end position="21"/>
    </location>
</feature>
<organism evidence="2 3">
    <name type="scientific">Leptospira weilii serovar Ranarum str. ICFT</name>
    <dbReference type="NCBI Taxonomy" id="1218598"/>
    <lineage>
        <taxon>Bacteria</taxon>
        <taxon>Pseudomonadati</taxon>
        <taxon>Spirochaetota</taxon>
        <taxon>Spirochaetia</taxon>
        <taxon>Leptospirales</taxon>
        <taxon>Leptospiraceae</taxon>
        <taxon>Leptospira</taxon>
    </lineage>
</organism>
<name>N1WMM7_9LEPT</name>
<protein>
    <submittedName>
        <fullName evidence="2">Uncharacterized protein</fullName>
    </submittedName>
</protein>
<keyword evidence="3" id="KW-1185">Reference proteome</keyword>
<dbReference type="Proteomes" id="UP000012313">
    <property type="component" value="Unassembled WGS sequence"/>
</dbReference>